<evidence type="ECO:0000256" key="2">
    <source>
        <dbReference type="ARBA" id="ARBA00022475"/>
    </source>
</evidence>
<proteinExistence type="predicted"/>
<dbReference type="Proteomes" id="UP000768567">
    <property type="component" value="Unassembled WGS sequence"/>
</dbReference>
<evidence type="ECO:0000256" key="1">
    <source>
        <dbReference type="ARBA" id="ARBA00004651"/>
    </source>
</evidence>
<comment type="subcellular location">
    <subcellularLocation>
        <location evidence="1">Cell membrane</location>
        <topology evidence="1">Multi-pass membrane protein</topology>
    </subcellularLocation>
</comment>
<feature type="transmembrane region" description="Helical" evidence="6">
    <location>
        <begin position="108"/>
        <end position="127"/>
    </location>
</feature>
<feature type="transmembrane region" description="Helical" evidence="6">
    <location>
        <begin position="77"/>
        <end position="102"/>
    </location>
</feature>
<evidence type="ECO:0000256" key="4">
    <source>
        <dbReference type="ARBA" id="ARBA00022989"/>
    </source>
</evidence>
<comment type="caution">
    <text evidence="7">The sequence shown here is derived from an EMBL/GenBank/DDBJ whole genome shotgun (WGS) entry which is preliminary data.</text>
</comment>
<dbReference type="EMBL" id="JADCKC010000001">
    <property type="protein sequence ID" value="MBE5036984.1"/>
    <property type="molecule type" value="Genomic_DNA"/>
</dbReference>
<name>A0ABR9R1K4_9FIRM</name>
<feature type="transmembrane region" description="Helical" evidence="6">
    <location>
        <begin position="39"/>
        <end position="65"/>
    </location>
</feature>
<dbReference type="Pfam" id="PF03899">
    <property type="entry name" value="ATP-synt_I"/>
    <property type="match status" value="1"/>
</dbReference>
<accession>A0ABR9R1K4</accession>
<evidence type="ECO:0000256" key="3">
    <source>
        <dbReference type="ARBA" id="ARBA00022692"/>
    </source>
</evidence>
<organism evidence="7 8">
    <name type="scientific">Gemmiger gallinarum</name>
    <dbReference type="NCBI Taxonomy" id="2779354"/>
    <lineage>
        <taxon>Bacteria</taxon>
        <taxon>Bacillati</taxon>
        <taxon>Bacillota</taxon>
        <taxon>Clostridia</taxon>
        <taxon>Eubacteriales</taxon>
        <taxon>Gemmiger</taxon>
    </lineage>
</organism>
<reference evidence="7 8" key="1">
    <citation type="submission" date="2020-10" db="EMBL/GenBank/DDBJ databases">
        <title>ChiBAC.</title>
        <authorList>
            <person name="Zenner C."/>
            <person name="Hitch T.C.A."/>
            <person name="Clavel T."/>
        </authorList>
    </citation>
    <scope>NUCLEOTIDE SEQUENCE [LARGE SCALE GENOMIC DNA]</scope>
    <source>
        <strain evidence="7 8">DSM 109015</strain>
    </source>
</reference>
<evidence type="ECO:0000313" key="7">
    <source>
        <dbReference type="EMBL" id="MBE5036984.1"/>
    </source>
</evidence>
<keyword evidence="2" id="KW-1003">Cell membrane</keyword>
<keyword evidence="3 6" id="KW-0812">Transmembrane</keyword>
<keyword evidence="4 6" id="KW-1133">Transmembrane helix</keyword>
<gene>
    <name evidence="7" type="ORF">INF35_04195</name>
</gene>
<sequence length="135" mass="14292">MHKYRDVLSQVGRLAAVEAVCVAVILAVYFFLGGLDAKVLLGALIGGAMSVGHFLVLSITVSNALDRAKDEEEAAHVRVSILASASMRLLVMAVILIVLFKAGICDPVAALVPLLCAQLALKFIGFFQGGKEEPR</sequence>
<dbReference type="InterPro" id="IPR005598">
    <property type="entry name" value="ATP_synth_I"/>
</dbReference>
<feature type="transmembrane region" description="Helical" evidence="6">
    <location>
        <begin position="12"/>
        <end position="33"/>
    </location>
</feature>
<evidence type="ECO:0000256" key="6">
    <source>
        <dbReference type="SAM" id="Phobius"/>
    </source>
</evidence>
<dbReference type="RefSeq" id="WP_193500252.1">
    <property type="nucleotide sequence ID" value="NZ_JADCKC010000001.1"/>
</dbReference>
<keyword evidence="8" id="KW-1185">Reference proteome</keyword>
<evidence type="ECO:0000313" key="8">
    <source>
        <dbReference type="Proteomes" id="UP000768567"/>
    </source>
</evidence>
<keyword evidence="5 6" id="KW-0472">Membrane</keyword>
<evidence type="ECO:0000256" key="5">
    <source>
        <dbReference type="ARBA" id="ARBA00023136"/>
    </source>
</evidence>
<protein>
    <submittedName>
        <fullName evidence="7">ATP synthase subunit I</fullName>
    </submittedName>
</protein>